<dbReference type="Proteomes" id="UP001152797">
    <property type="component" value="Unassembled WGS sequence"/>
</dbReference>
<accession>A0A9P1FYZ4</accession>
<proteinExistence type="predicted"/>
<comment type="caution">
    <text evidence="1">The sequence shown here is derived from an EMBL/GenBank/DDBJ whole genome shotgun (WGS) entry which is preliminary data.</text>
</comment>
<sequence length="808" mass="90632">QIEGSTSIAAVLDFLIRSKSNSVVSIPTSLASVNEEETPIFDSPVIVDDDTTAGCIVADSCTVVFKGLSEPPLRFQPKCGATIEEFSKAQSKLAGPFDIVSITMNGRALDHGHVMEVGQLIVMEVVSDSTLPKTNDLDAIVSPTVAWTQPAIECEDITSPPRKVSKFDVGECVIPAMVMPDDRSWLDASALVGLQGQQFLKLQMPCIQNAQQLWSLRHQYLRTQDRLAIIESQEQYWADDEIRFHMNAVVQAFQESQLKQGRTQPEVCMIDPLVFAAWVQNKGFDLQLWAKDHPEIFQKNIPVVTVALLDHHWVPIFMSPLRGILQVHTWDGMGASHEGLDALLQSLAIALGFQQAMILREHRLFFTSELCGALAIAFLRFVLMGTLLPTECTEATVIHCRLRDIYVQELQRCQIARRPWVWGAGDPPKTCPVGGSSSDLHLAVNITRDQRIDLINEKGFAMGDDEMRFHVLQLVANQPLQSGDPDRKFTTMEPLIFNCWNSIGRIPGGLPDHVMCGAHALSFLAHVVMHMPLPADLMELRTLHTNMRAPFVAHLYAIGYTPKPVVWGNGTPRESGQLPIMPEEGSFESQDQDEARQRRLHMLSTHSYAMGDDEIDFHLLHLLDCHTQGPREVGPIRHFVTVSPRILVDWLRGDDSAFQEWKAEQWSCDKHFIAILLLNQHWIPVWIAPLDETATCHTLGDFAQDDAEVEFLFRELSVFLGFQDVVIHRVPHGVDVTRRCGAMSICFLAHIVLRTRLPWDSQQLSHRCWRMKEMFAEAIQTSDIHAMVVDLPDSLTCSGWSLAPTTGI</sequence>
<keyword evidence="3" id="KW-1185">Reference proteome</keyword>
<dbReference type="AlphaFoldDB" id="A0A9P1FYZ4"/>
<organism evidence="1">
    <name type="scientific">Cladocopium goreaui</name>
    <dbReference type="NCBI Taxonomy" id="2562237"/>
    <lineage>
        <taxon>Eukaryota</taxon>
        <taxon>Sar</taxon>
        <taxon>Alveolata</taxon>
        <taxon>Dinophyceae</taxon>
        <taxon>Suessiales</taxon>
        <taxon>Symbiodiniaceae</taxon>
        <taxon>Cladocopium</taxon>
    </lineage>
</organism>
<reference evidence="2" key="2">
    <citation type="submission" date="2024-04" db="EMBL/GenBank/DDBJ databases">
        <authorList>
            <person name="Chen Y."/>
            <person name="Shah S."/>
            <person name="Dougan E. K."/>
            <person name="Thang M."/>
            <person name="Chan C."/>
        </authorList>
    </citation>
    <scope>NUCLEOTIDE SEQUENCE [LARGE SCALE GENOMIC DNA]</scope>
</reference>
<evidence type="ECO:0000313" key="3">
    <source>
        <dbReference type="Proteomes" id="UP001152797"/>
    </source>
</evidence>
<dbReference type="EMBL" id="CAMXCT010001589">
    <property type="protein sequence ID" value="CAI3991402.1"/>
    <property type="molecule type" value="Genomic_DNA"/>
</dbReference>
<name>A0A9P1FYZ4_9DINO</name>
<dbReference type="EMBL" id="CAMXCT020001589">
    <property type="protein sequence ID" value="CAL1144777.1"/>
    <property type="molecule type" value="Genomic_DNA"/>
</dbReference>
<dbReference type="EMBL" id="CAMXCT030001589">
    <property type="protein sequence ID" value="CAL4778714.1"/>
    <property type="molecule type" value="Genomic_DNA"/>
</dbReference>
<evidence type="ECO:0000313" key="1">
    <source>
        <dbReference type="EMBL" id="CAI3991402.1"/>
    </source>
</evidence>
<reference evidence="1" key="1">
    <citation type="submission" date="2022-10" db="EMBL/GenBank/DDBJ databases">
        <authorList>
            <person name="Chen Y."/>
            <person name="Dougan E. K."/>
            <person name="Chan C."/>
            <person name="Rhodes N."/>
            <person name="Thang M."/>
        </authorList>
    </citation>
    <scope>NUCLEOTIDE SEQUENCE</scope>
</reference>
<feature type="non-terminal residue" evidence="1">
    <location>
        <position position="1"/>
    </location>
</feature>
<gene>
    <name evidence="1" type="ORF">C1SCF055_LOCUS18317</name>
</gene>
<protein>
    <submittedName>
        <fullName evidence="1">Uncharacterized protein</fullName>
    </submittedName>
</protein>
<feature type="non-terminal residue" evidence="1">
    <location>
        <position position="808"/>
    </location>
</feature>
<evidence type="ECO:0000313" key="2">
    <source>
        <dbReference type="EMBL" id="CAL1144777.1"/>
    </source>
</evidence>